<comment type="similarity">
    <text evidence="1">Belongs to the paxM FAD-dependent monooxygenase family.</text>
</comment>
<gene>
    <name evidence="7" type="ORF">BGZ97_012570</name>
</gene>
<evidence type="ECO:0000256" key="3">
    <source>
        <dbReference type="ARBA" id="ARBA00022827"/>
    </source>
</evidence>
<keyword evidence="5" id="KW-0472">Membrane</keyword>
<evidence type="ECO:0000313" key="7">
    <source>
        <dbReference type="EMBL" id="KAG0320907.1"/>
    </source>
</evidence>
<dbReference type="GO" id="GO:0071949">
    <property type="term" value="F:FAD binding"/>
    <property type="evidence" value="ECO:0007669"/>
    <property type="project" value="InterPro"/>
</dbReference>
<comment type="caution">
    <text evidence="7">The sequence shown here is derived from an EMBL/GenBank/DDBJ whole genome shotgun (WGS) entry which is preliminary data.</text>
</comment>
<evidence type="ECO:0000256" key="2">
    <source>
        <dbReference type="ARBA" id="ARBA00022630"/>
    </source>
</evidence>
<dbReference type="AlphaFoldDB" id="A0A9P6RKV2"/>
<dbReference type="PANTHER" id="PTHR47356:SF2">
    <property type="entry name" value="FAD-BINDING DOMAIN-CONTAINING PROTEIN-RELATED"/>
    <property type="match status" value="1"/>
</dbReference>
<accession>A0A9P6RKV2</accession>
<reference evidence="7" key="1">
    <citation type="journal article" date="2020" name="Fungal Divers.">
        <title>Resolving the Mortierellaceae phylogeny through synthesis of multi-gene phylogenetics and phylogenomics.</title>
        <authorList>
            <person name="Vandepol N."/>
            <person name="Liber J."/>
            <person name="Desiro A."/>
            <person name="Na H."/>
            <person name="Kennedy M."/>
            <person name="Barry K."/>
            <person name="Grigoriev I.V."/>
            <person name="Miller A.N."/>
            <person name="O'Donnell K."/>
            <person name="Stajich J.E."/>
            <person name="Bonito G."/>
        </authorList>
    </citation>
    <scope>NUCLEOTIDE SEQUENCE</scope>
    <source>
        <strain evidence="7">NVP60</strain>
    </source>
</reference>
<dbReference type="SUPFAM" id="SSF51905">
    <property type="entry name" value="FAD/NAD(P)-binding domain"/>
    <property type="match status" value="1"/>
</dbReference>
<dbReference type="OrthoDB" id="655030at2759"/>
<proteinExistence type="inferred from homology"/>
<feature type="domain" description="FAD-binding" evidence="6">
    <location>
        <begin position="307"/>
        <end position="387"/>
    </location>
</feature>
<keyword evidence="2" id="KW-0285">Flavoprotein</keyword>
<dbReference type="InterPro" id="IPR036188">
    <property type="entry name" value="FAD/NAD-bd_sf"/>
</dbReference>
<sequence length="452" mass="50206">MTSGTSENGHAQFSVIIVGSGIAGLVLAMLLEKACIPYDIYERATEVTSLGSAIFFNATTAKLFKQCGIYEDMMKIAKLTPSIQIANEKREVEYTLDFEEAVNMFGSSGYIVSRPMLYDLLRRQVPHERIHMGKKVINVQQTEDHVEIEFQDGSTASGDILVGADGAYSVVRQKLYAHLKGKNQLPASDAVPLPFSTVCLVGQTRPLDPEVFPNLKIEGCQFIRTLGDNKPYTWTYFTTQQKTVAFMVIHYLNEVSSKENGSTSNIDWGPEAAEIMCNQVRDFPIISGGDKPLSVGDLIDWTPKELISKVMLEEKVFQTWHHGRAVLVGDACHKLSPAGGSGANCAIHDSLCLANRLNALSEKPTRAEIEKAFQAYRDERIPWVEAANNSSLIFKTMVEQMIRMTHYQPMCAYLPLIEDKGTIKSVHQESLHDTLPIVELRRKAKEAAVSAL</sequence>
<dbReference type="Pfam" id="PF01494">
    <property type="entry name" value="FAD_binding_3"/>
    <property type="match status" value="2"/>
</dbReference>
<organism evidence="7 8">
    <name type="scientific">Linnemannia gamsii</name>
    <dbReference type="NCBI Taxonomy" id="64522"/>
    <lineage>
        <taxon>Eukaryota</taxon>
        <taxon>Fungi</taxon>
        <taxon>Fungi incertae sedis</taxon>
        <taxon>Mucoromycota</taxon>
        <taxon>Mortierellomycotina</taxon>
        <taxon>Mortierellomycetes</taxon>
        <taxon>Mortierellales</taxon>
        <taxon>Mortierellaceae</taxon>
        <taxon>Linnemannia</taxon>
    </lineage>
</organism>
<name>A0A9P6RKV2_9FUNG</name>
<dbReference type="PRINTS" id="PR00420">
    <property type="entry name" value="RNGMNOXGNASE"/>
</dbReference>
<feature type="transmembrane region" description="Helical" evidence="5">
    <location>
        <begin position="12"/>
        <end position="31"/>
    </location>
</feature>
<dbReference type="Proteomes" id="UP000823405">
    <property type="component" value="Unassembled WGS sequence"/>
</dbReference>
<dbReference type="InterPro" id="IPR050562">
    <property type="entry name" value="FAD_mOase_fung"/>
</dbReference>
<evidence type="ECO:0000256" key="1">
    <source>
        <dbReference type="ARBA" id="ARBA00007992"/>
    </source>
</evidence>
<dbReference type="InterPro" id="IPR002938">
    <property type="entry name" value="FAD-bd"/>
</dbReference>
<dbReference type="Gene3D" id="3.50.50.60">
    <property type="entry name" value="FAD/NAD(P)-binding domain"/>
    <property type="match status" value="1"/>
</dbReference>
<dbReference type="PANTHER" id="PTHR47356">
    <property type="entry name" value="FAD-DEPENDENT MONOOXYGENASE ASQG-RELATED"/>
    <property type="match status" value="1"/>
</dbReference>
<dbReference type="EMBL" id="JAAAIN010000084">
    <property type="protein sequence ID" value="KAG0320907.1"/>
    <property type="molecule type" value="Genomic_DNA"/>
</dbReference>
<evidence type="ECO:0000259" key="6">
    <source>
        <dbReference type="Pfam" id="PF01494"/>
    </source>
</evidence>
<keyword evidence="8" id="KW-1185">Reference proteome</keyword>
<evidence type="ECO:0000313" key="8">
    <source>
        <dbReference type="Proteomes" id="UP000823405"/>
    </source>
</evidence>
<dbReference type="GO" id="GO:0004497">
    <property type="term" value="F:monooxygenase activity"/>
    <property type="evidence" value="ECO:0007669"/>
    <property type="project" value="InterPro"/>
</dbReference>
<protein>
    <recommendedName>
        <fullName evidence="6">FAD-binding domain-containing protein</fullName>
    </recommendedName>
</protein>
<keyword evidence="5" id="KW-1133">Transmembrane helix</keyword>
<evidence type="ECO:0000256" key="4">
    <source>
        <dbReference type="ARBA" id="ARBA00023002"/>
    </source>
</evidence>
<keyword evidence="4" id="KW-0560">Oxidoreductase</keyword>
<keyword evidence="3" id="KW-0274">FAD</keyword>
<keyword evidence="5" id="KW-0812">Transmembrane</keyword>
<feature type="domain" description="FAD-binding" evidence="6">
    <location>
        <begin position="14"/>
        <end position="192"/>
    </location>
</feature>
<evidence type="ECO:0000256" key="5">
    <source>
        <dbReference type="SAM" id="Phobius"/>
    </source>
</evidence>